<evidence type="ECO:0000313" key="2">
    <source>
        <dbReference type="EMBL" id="KAK0432099.1"/>
    </source>
</evidence>
<protein>
    <submittedName>
        <fullName evidence="2">Uncharacterized protein</fullName>
    </submittedName>
</protein>
<organism evidence="2 3">
    <name type="scientific">Armillaria tabescens</name>
    <name type="common">Ringless honey mushroom</name>
    <name type="synonym">Agaricus tabescens</name>
    <dbReference type="NCBI Taxonomy" id="1929756"/>
    <lineage>
        <taxon>Eukaryota</taxon>
        <taxon>Fungi</taxon>
        <taxon>Dikarya</taxon>
        <taxon>Basidiomycota</taxon>
        <taxon>Agaricomycotina</taxon>
        <taxon>Agaricomycetes</taxon>
        <taxon>Agaricomycetidae</taxon>
        <taxon>Agaricales</taxon>
        <taxon>Marasmiineae</taxon>
        <taxon>Physalacriaceae</taxon>
        <taxon>Desarmillaria</taxon>
    </lineage>
</organism>
<dbReference type="EMBL" id="JAUEPS010000334">
    <property type="protein sequence ID" value="KAK0432099.1"/>
    <property type="molecule type" value="Genomic_DNA"/>
</dbReference>
<evidence type="ECO:0000313" key="3">
    <source>
        <dbReference type="Proteomes" id="UP001175211"/>
    </source>
</evidence>
<comment type="caution">
    <text evidence="2">The sequence shown here is derived from an EMBL/GenBank/DDBJ whole genome shotgun (WGS) entry which is preliminary data.</text>
</comment>
<keyword evidence="3" id="KW-1185">Reference proteome</keyword>
<feature type="region of interest" description="Disordered" evidence="1">
    <location>
        <begin position="90"/>
        <end position="115"/>
    </location>
</feature>
<feature type="compositionally biased region" description="Acidic residues" evidence="1">
    <location>
        <begin position="97"/>
        <end position="115"/>
    </location>
</feature>
<gene>
    <name evidence="2" type="ORF">EV420DRAFT_1655979</name>
</gene>
<evidence type="ECO:0000256" key="1">
    <source>
        <dbReference type="SAM" id="MobiDB-lite"/>
    </source>
</evidence>
<proteinExistence type="predicted"/>
<dbReference type="AlphaFoldDB" id="A0AA39IZM0"/>
<name>A0AA39IZM0_ARMTA</name>
<reference evidence="2" key="1">
    <citation type="submission" date="2023-06" db="EMBL/GenBank/DDBJ databases">
        <authorList>
            <consortium name="Lawrence Berkeley National Laboratory"/>
            <person name="Ahrendt S."/>
            <person name="Sahu N."/>
            <person name="Indic B."/>
            <person name="Wong-Bajracharya J."/>
            <person name="Merenyi Z."/>
            <person name="Ke H.-M."/>
            <person name="Monk M."/>
            <person name="Kocsube S."/>
            <person name="Drula E."/>
            <person name="Lipzen A."/>
            <person name="Balint B."/>
            <person name="Henrissat B."/>
            <person name="Andreopoulos B."/>
            <person name="Martin F.M."/>
            <person name="Harder C.B."/>
            <person name="Rigling D."/>
            <person name="Ford K.L."/>
            <person name="Foster G.D."/>
            <person name="Pangilinan J."/>
            <person name="Papanicolaou A."/>
            <person name="Barry K."/>
            <person name="LaButti K."/>
            <person name="Viragh M."/>
            <person name="Koriabine M."/>
            <person name="Yan M."/>
            <person name="Riley R."/>
            <person name="Champramary S."/>
            <person name="Plett K.L."/>
            <person name="Tsai I.J."/>
            <person name="Slot J."/>
            <person name="Sipos G."/>
            <person name="Plett J."/>
            <person name="Nagy L.G."/>
            <person name="Grigoriev I.V."/>
        </authorList>
    </citation>
    <scope>NUCLEOTIDE SEQUENCE</scope>
    <source>
        <strain evidence="2">CCBAS 213</strain>
    </source>
</reference>
<sequence>MAYHIQRTINTPITSGPPAGALALAAAAVKRALQVWKKGVNTLAGKQSKNSPDSFGKDPWGAIAKQHYKNTRALSMEKWNEIYLRCREFSAGRKGDDEDSDEDSGEESDEVDMSE</sequence>
<accession>A0AA39IZM0</accession>
<dbReference type="Proteomes" id="UP001175211">
    <property type="component" value="Unassembled WGS sequence"/>
</dbReference>
<dbReference type="GeneID" id="85362403"/>
<dbReference type="RefSeq" id="XP_060321347.1">
    <property type="nucleotide sequence ID" value="XM_060478855.1"/>
</dbReference>